<evidence type="ECO:0000313" key="1">
    <source>
        <dbReference type="EMBL" id="CAG8607501.1"/>
    </source>
</evidence>
<organism evidence="1 2">
    <name type="scientific">Cetraspora pellucida</name>
    <dbReference type="NCBI Taxonomy" id="1433469"/>
    <lineage>
        <taxon>Eukaryota</taxon>
        <taxon>Fungi</taxon>
        <taxon>Fungi incertae sedis</taxon>
        <taxon>Mucoromycota</taxon>
        <taxon>Glomeromycotina</taxon>
        <taxon>Glomeromycetes</taxon>
        <taxon>Diversisporales</taxon>
        <taxon>Gigasporaceae</taxon>
        <taxon>Cetraspora</taxon>
    </lineage>
</organism>
<gene>
    <name evidence="1" type="ORF">CPELLU_LOCUS7292</name>
</gene>
<evidence type="ECO:0000313" key="2">
    <source>
        <dbReference type="Proteomes" id="UP000789759"/>
    </source>
</evidence>
<sequence length="78" mass="9209">EDIPENETDVKKCVEEKRFMILERLLKKLLQAILLKTVEEMKPTLREKLVLARQVIQNKRRKIDSTEEGTVYISSQSH</sequence>
<comment type="caution">
    <text evidence="1">The sequence shown here is derived from an EMBL/GenBank/DDBJ whole genome shotgun (WGS) entry which is preliminary data.</text>
</comment>
<reference evidence="1" key="1">
    <citation type="submission" date="2021-06" db="EMBL/GenBank/DDBJ databases">
        <authorList>
            <person name="Kallberg Y."/>
            <person name="Tangrot J."/>
            <person name="Rosling A."/>
        </authorList>
    </citation>
    <scope>NUCLEOTIDE SEQUENCE</scope>
    <source>
        <strain evidence="1">FL966</strain>
    </source>
</reference>
<dbReference type="Proteomes" id="UP000789759">
    <property type="component" value="Unassembled WGS sequence"/>
</dbReference>
<keyword evidence="2" id="KW-1185">Reference proteome</keyword>
<name>A0A9N9CMR5_9GLOM</name>
<protein>
    <submittedName>
        <fullName evidence="1">729_t:CDS:1</fullName>
    </submittedName>
</protein>
<dbReference type="AlphaFoldDB" id="A0A9N9CMR5"/>
<feature type="non-terminal residue" evidence="1">
    <location>
        <position position="78"/>
    </location>
</feature>
<proteinExistence type="predicted"/>
<dbReference type="EMBL" id="CAJVQA010004829">
    <property type="protein sequence ID" value="CAG8607501.1"/>
    <property type="molecule type" value="Genomic_DNA"/>
</dbReference>
<accession>A0A9N9CMR5</accession>